<evidence type="ECO:0000313" key="3">
    <source>
        <dbReference type="Proteomes" id="UP000078397"/>
    </source>
</evidence>
<sequence>MAQLEETAVIAMIKEALEHSPYACSSLVRMTAGTTNFVFRGTLVQPITSPNGLNNTVIIKHSKCHVPGNKDFPLDLSRCLVEESMLEALNTFPAGAMGVTTPHLYWFDRDTHIMVIGDLPNALDLKSIMTSPVVNTTLNLTVASTIGRHLGTWLRTFHTWGSEPAQIRLLNEMNQNKAMRDLKYKITYGTFIEVLQEFPDILGDDAMQLQALREWAAKEFEKNPADKDQQGWGLIHGDFWTGNVLLPTNSSSRVLSSEKLKMFIVDWEFVQFGNWSYDLGQMIGDIYEREHFHNIDHALLMIRAFVEGYGGLSDDMAYRTAIHSGVQLLGWYKRRAPGSPLFGTRRQIEAMVVLGKEFVLRGWQKDRVWFETSPLAALFI</sequence>
<dbReference type="EMBL" id="LSBJ02000001">
    <property type="protein sequence ID" value="OAQ73981.1"/>
    <property type="molecule type" value="Genomic_DNA"/>
</dbReference>
<dbReference type="STRING" id="1380566.A0A179G986"/>
<dbReference type="OrthoDB" id="25129at2759"/>
<dbReference type="Gene3D" id="3.30.200.20">
    <property type="entry name" value="Phosphorylase Kinase, domain 1"/>
    <property type="match status" value="1"/>
</dbReference>
<feature type="domain" description="Aminoglycoside phosphotransferase" evidence="1">
    <location>
        <begin position="208"/>
        <end position="290"/>
    </location>
</feature>
<keyword evidence="2" id="KW-0121">Carboxypeptidase</keyword>
<dbReference type="Pfam" id="PF01636">
    <property type="entry name" value="APH"/>
    <property type="match status" value="1"/>
</dbReference>
<accession>A0A179G986</accession>
<dbReference type="InterPro" id="IPR002575">
    <property type="entry name" value="Aminoglycoside_PTrfase"/>
</dbReference>
<dbReference type="AlphaFoldDB" id="A0A179G986"/>
<gene>
    <name evidence="2" type="ORF">VFPPC_13116</name>
</gene>
<keyword evidence="2" id="KW-0378">Hydrolase</keyword>
<dbReference type="Proteomes" id="UP000078397">
    <property type="component" value="Unassembled WGS sequence"/>
</dbReference>
<proteinExistence type="predicted"/>
<dbReference type="GeneID" id="28854887"/>
<keyword evidence="3" id="KW-1185">Reference proteome</keyword>
<dbReference type="Gene3D" id="3.90.1200.10">
    <property type="match status" value="1"/>
</dbReference>
<evidence type="ECO:0000259" key="1">
    <source>
        <dbReference type="Pfam" id="PF01636"/>
    </source>
</evidence>
<dbReference type="InterPro" id="IPR011009">
    <property type="entry name" value="Kinase-like_dom_sf"/>
</dbReference>
<reference evidence="2 3" key="1">
    <citation type="journal article" date="2016" name="PLoS Pathog.">
        <title>Biosynthesis of antibiotic leucinostatins in bio-control fungus Purpureocillium lilacinum and their inhibition on phytophthora revealed by genome mining.</title>
        <authorList>
            <person name="Wang G."/>
            <person name="Liu Z."/>
            <person name="Lin R."/>
            <person name="Li E."/>
            <person name="Mao Z."/>
            <person name="Ling J."/>
            <person name="Yang Y."/>
            <person name="Yin W.B."/>
            <person name="Xie B."/>
        </authorList>
    </citation>
    <scope>NUCLEOTIDE SEQUENCE [LARGE SCALE GENOMIC DNA]</scope>
    <source>
        <strain evidence="2">170</strain>
    </source>
</reference>
<organism evidence="2 3">
    <name type="scientific">Pochonia chlamydosporia 170</name>
    <dbReference type="NCBI Taxonomy" id="1380566"/>
    <lineage>
        <taxon>Eukaryota</taxon>
        <taxon>Fungi</taxon>
        <taxon>Dikarya</taxon>
        <taxon>Ascomycota</taxon>
        <taxon>Pezizomycotina</taxon>
        <taxon>Sordariomycetes</taxon>
        <taxon>Hypocreomycetidae</taxon>
        <taxon>Hypocreales</taxon>
        <taxon>Clavicipitaceae</taxon>
        <taxon>Pochonia</taxon>
    </lineage>
</organism>
<dbReference type="KEGG" id="pchm:VFPPC_13116"/>
<dbReference type="SUPFAM" id="SSF56112">
    <property type="entry name" value="Protein kinase-like (PK-like)"/>
    <property type="match status" value="1"/>
</dbReference>
<dbReference type="RefSeq" id="XP_018150064.1">
    <property type="nucleotide sequence ID" value="XM_018290893.1"/>
</dbReference>
<protein>
    <submittedName>
        <fullName evidence="2">Carboxypeptidase protein</fullName>
    </submittedName>
</protein>
<keyword evidence="2" id="KW-0645">Protease</keyword>
<dbReference type="GO" id="GO:0004180">
    <property type="term" value="F:carboxypeptidase activity"/>
    <property type="evidence" value="ECO:0007669"/>
    <property type="project" value="UniProtKB-KW"/>
</dbReference>
<evidence type="ECO:0000313" key="2">
    <source>
        <dbReference type="EMBL" id="OAQ73981.1"/>
    </source>
</evidence>
<name>A0A179G986_METCM</name>
<comment type="caution">
    <text evidence="2">The sequence shown here is derived from an EMBL/GenBank/DDBJ whole genome shotgun (WGS) entry which is preliminary data.</text>
</comment>